<proteinExistence type="predicted"/>
<dbReference type="CDD" id="cd14798">
    <property type="entry name" value="RX-CC_like"/>
    <property type="match status" value="1"/>
</dbReference>
<keyword evidence="4" id="KW-0067">ATP-binding</keyword>
<dbReference type="Proteomes" id="UP000288805">
    <property type="component" value="Unassembled WGS sequence"/>
</dbReference>
<dbReference type="Pfam" id="PF00931">
    <property type="entry name" value="NB-ARC"/>
    <property type="match status" value="1"/>
</dbReference>
<evidence type="ECO:0000259" key="6">
    <source>
        <dbReference type="Pfam" id="PF18052"/>
    </source>
</evidence>
<dbReference type="EMBL" id="QGNW01000464">
    <property type="protein sequence ID" value="RVW70442.1"/>
    <property type="molecule type" value="Genomic_DNA"/>
</dbReference>
<dbReference type="InterPro" id="IPR036291">
    <property type="entry name" value="NAD(P)-bd_dom_sf"/>
</dbReference>
<comment type="caution">
    <text evidence="7">The sequence shown here is derived from an EMBL/GenBank/DDBJ whole genome shotgun (WGS) entry which is preliminary data.</text>
</comment>
<evidence type="ECO:0000256" key="1">
    <source>
        <dbReference type="ARBA" id="ARBA00022737"/>
    </source>
</evidence>
<dbReference type="PANTHER" id="PTHR36766:SF61">
    <property type="entry name" value="NB-ARC DOMAIN DISEASE RESISTANCE PROTEIN"/>
    <property type="match status" value="1"/>
</dbReference>
<dbReference type="SUPFAM" id="SSF51735">
    <property type="entry name" value="NAD(P)-binding Rossmann-fold domains"/>
    <property type="match status" value="1"/>
</dbReference>
<dbReference type="InterPro" id="IPR041118">
    <property type="entry name" value="Rx_N"/>
</dbReference>
<evidence type="ECO:0000313" key="7">
    <source>
        <dbReference type="EMBL" id="RVW70442.1"/>
    </source>
</evidence>
<protein>
    <submittedName>
        <fullName evidence="7">Disease resistance protein RGA2</fullName>
    </submittedName>
</protein>
<dbReference type="SUPFAM" id="SSF52540">
    <property type="entry name" value="P-loop containing nucleoside triphosphate hydrolases"/>
    <property type="match status" value="1"/>
</dbReference>
<dbReference type="InterPro" id="IPR027417">
    <property type="entry name" value="P-loop_NTPase"/>
</dbReference>
<dbReference type="Gene3D" id="3.40.50.300">
    <property type="entry name" value="P-loop containing nucleotide triphosphate hydrolases"/>
    <property type="match status" value="1"/>
</dbReference>
<keyword evidence="3" id="KW-0611">Plant defense</keyword>
<evidence type="ECO:0000256" key="4">
    <source>
        <dbReference type="ARBA" id="ARBA00022840"/>
    </source>
</evidence>
<evidence type="ECO:0000259" key="5">
    <source>
        <dbReference type="Pfam" id="PF00931"/>
    </source>
</evidence>
<dbReference type="GO" id="GO:0005524">
    <property type="term" value="F:ATP binding"/>
    <property type="evidence" value="ECO:0007669"/>
    <property type="project" value="UniProtKB-KW"/>
</dbReference>
<keyword evidence="2" id="KW-0547">Nucleotide-binding</keyword>
<dbReference type="InterPro" id="IPR038005">
    <property type="entry name" value="RX-like_CC"/>
</dbReference>
<name>A0A438GE03_VITVI</name>
<reference evidence="7 8" key="1">
    <citation type="journal article" date="2018" name="PLoS Genet.">
        <title>Population sequencing reveals clonal diversity and ancestral inbreeding in the grapevine cultivar Chardonnay.</title>
        <authorList>
            <person name="Roach M.J."/>
            <person name="Johnson D.L."/>
            <person name="Bohlmann J."/>
            <person name="van Vuuren H.J."/>
            <person name="Jones S.J."/>
            <person name="Pretorius I.S."/>
            <person name="Schmidt S.A."/>
            <person name="Borneman A.R."/>
        </authorList>
    </citation>
    <scope>NUCLEOTIDE SEQUENCE [LARGE SCALE GENOMIC DNA]</scope>
    <source>
        <strain evidence="8">cv. Chardonnay</strain>
        <tissue evidence="7">Leaf</tissue>
    </source>
</reference>
<dbReference type="Pfam" id="PF18052">
    <property type="entry name" value="Rx_N"/>
    <property type="match status" value="1"/>
</dbReference>
<dbReference type="SUPFAM" id="SSF52047">
    <property type="entry name" value="RNI-like"/>
    <property type="match status" value="1"/>
</dbReference>
<evidence type="ECO:0000256" key="2">
    <source>
        <dbReference type="ARBA" id="ARBA00022741"/>
    </source>
</evidence>
<dbReference type="AlphaFoldDB" id="A0A438GE03"/>
<dbReference type="Gene3D" id="3.40.50.720">
    <property type="entry name" value="NAD(P)-binding Rossmann-like Domain"/>
    <property type="match status" value="1"/>
</dbReference>
<accession>A0A438GE03</accession>
<dbReference type="PANTHER" id="PTHR36766">
    <property type="entry name" value="PLANT BROAD-SPECTRUM MILDEW RESISTANCE PROTEIN RPW8"/>
    <property type="match status" value="1"/>
</dbReference>
<dbReference type="InterPro" id="IPR002182">
    <property type="entry name" value="NB-ARC"/>
</dbReference>
<dbReference type="GO" id="GO:0043531">
    <property type="term" value="F:ADP binding"/>
    <property type="evidence" value="ECO:0007669"/>
    <property type="project" value="InterPro"/>
</dbReference>
<feature type="domain" description="Disease resistance N-terminal" evidence="6">
    <location>
        <begin position="12"/>
        <end position="96"/>
    </location>
</feature>
<organism evidence="7 8">
    <name type="scientific">Vitis vinifera</name>
    <name type="common">Grape</name>
    <dbReference type="NCBI Taxonomy" id="29760"/>
    <lineage>
        <taxon>Eukaryota</taxon>
        <taxon>Viridiplantae</taxon>
        <taxon>Streptophyta</taxon>
        <taxon>Embryophyta</taxon>
        <taxon>Tracheophyta</taxon>
        <taxon>Spermatophyta</taxon>
        <taxon>Magnoliopsida</taxon>
        <taxon>eudicotyledons</taxon>
        <taxon>Gunneridae</taxon>
        <taxon>Pentapetalae</taxon>
        <taxon>rosids</taxon>
        <taxon>Vitales</taxon>
        <taxon>Vitaceae</taxon>
        <taxon>Viteae</taxon>
        <taxon>Vitis</taxon>
    </lineage>
</organism>
<evidence type="ECO:0000256" key="3">
    <source>
        <dbReference type="ARBA" id="ARBA00022821"/>
    </source>
</evidence>
<sequence>MAESFLFSIADNVVGKIGSITLHEIGLAWGVKTELTKLEATLTTIKSVLLDAEEKQWKDQQLRDWLGKLKHVCYDVEDVLDEFQYQALQRQVVSHGSLKTKVLGFFSSSNPLRFSFKMGHRIKEVRERLDGIAADRAQFNLQTCMERAPLVYRETTHSFVLDRDVFGRGKDKEKVLELLMNSSDDDESISVIPIVGLGGLGKTTLAKLVYNDQWVVGHFKKRIWVCVSNDFDMKKGFENLPKEFGNLINLRNYRSPRNGGLLTGIGRLESLRILHIDQCENLEFLLQGTQSLTALWSLRIGSWLNSLDGNGEDHVPGLENLRVLILTKLPKLEALPVCSLTSLDKLMIRECPQLTERCKKTTGRIGINLSWNQNKPPKSPEIEVNMLVVFISDGPMERTTMGSGSTAKRGRQRNRIGGILVILTARDEKRGIEAVKNLKAAGLSDVVFHHLDVKDPASIASLAKFIETHCRKLQILCTRVYISSIQLCSCRSLHTPSVTKSVYLGASSSLQRQTCRPTSCHSPAN</sequence>
<dbReference type="Gene3D" id="1.20.5.4130">
    <property type="match status" value="1"/>
</dbReference>
<gene>
    <name evidence="7" type="primary">RGA2_6</name>
    <name evidence="7" type="ORF">CK203_058334</name>
</gene>
<dbReference type="GO" id="GO:0006952">
    <property type="term" value="P:defense response"/>
    <property type="evidence" value="ECO:0007669"/>
    <property type="project" value="UniProtKB-KW"/>
</dbReference>
<keyword evidence="1" id="KW-0677">Repeat</keyword>
<feature type="domain" description="NB-ARC" evidence="5">
    <location>
        <begin position="170"/>
        <end position="245"/>
    </location>
</feature>
<evidence type="ECO:0000313" key="8">
    <source>
        <dbReference type="Proteomes" id="UP000288805"/>
    </source>
</evidence>